<name>A0ABM5XHD0_VIBFL</name>
<sequence length="60" mass="6856">MGMVTKNERTSQIKAFNLVFLIVIDVIRKAGKCCVRNIMMCGFLRKPLASEHFSLRNGIR</sequence>
<evidence type="ECO:0000313" key="2">
    <source>
        <dbReference type="Proteomes" id="UP000057088"/>
    </source>
</evidence>
<organism evidence="1 2">
    <name type="scientific">Vibrio fluvialis</name>
    <dbReference type="NCBI Taxonomy" id="676"/>
    <lineage>
        <taxon>Bacteria</taxon>
        <taxon>Pseudomonadati</taxon>
        <taxon>Pseudomonadota</taxon>
        <taxon>Gammaproteobacteria</taxon>
        <taxon>Vibrionales</taxon>
        <taxon>Vibrionaceae</taxon>
        <taxon>Vibrio</taxon>
    </lineage>
</organism>
<proteinExistence type="predicted"/>
<reference evidence="2" key="1">
    <citation type="submission" date="2015-12" db="EMBL/GenBank/DDBJ databases">
        <title>FDA dAtabase for Regulatory Grade micrObial Sequences (FDA-ARGOS): Supporting development and validation of Infectious Disease Dx tests.</title>
        <authorList>
            <person name="Hoffmann M."/>
            <person name="Allard M."/>
            <person name="Evans P."/>
            <person name="Brown E."/>
            <person name="Tallon L.J."/>
            <person name="Sadzewicz L."/>
            <person name="Sengamalay N."/>
            <person name="Ott S."/>
            <person name="Godinez A."/>
            <person name="Nagaraj S."/>
            <person name="Vyas G."/>
            <person name="Aluvathingal J."/>
            <person name="Nadendla S."/>
            <person name="Geyer C."/>
            <person name="Sichtig H."/>
        </authorList>
    </citation>
    <scope>NUCLEOTIDE SEQUENCE [LARGE SCALE GENOMIC DNA]</scope>
    <source>
        <strain evidence="2">ATCC 33809</strain>
    </source>
</reference>
<accession>A0ABM5XHD0</accession>
<protein>
    <submittedName>
        <fullName evidence="1">Uncharacterized protein</fullName>
    </submittedName>
</protein>
<gene>
    <name evidence="1" type="ORF">AL536_02295</name>
</gene>
<evidence type="ECO:0000313" key="1">
    <source>
        <dbReference type="EMBL" id="AMF92332.1"/>
    </source>
</evidence>
<dbReference type="EMBL" id="CP014034">
    <property type="protein sequence ID" value="AMF92332.1"/>
    <property type="molecule type" value="Genomic_DNA"/>
</dbReference>
<dbReference type="Proteomes" id="UP000057088">
    <property type="component" value="Chromosome 1"/>
</dbReference>
<keyword evidence="2" id="KW-1185">Reference proteome</keyword>